<dbReference type="Proteomes" id="UP001177023">
    <property type="component" value="Unassembled WGS sequence"/>
</dbReference>
<comment type="subcellular location">
    <subcellularLocation>
        <location evidence="1">Nucleus</location>
        <location evidence="1">Nucleolus</location>
    </subcellularLocation>
</comment>
<dbReference type="InterPro" id="IPR035370">
    <property type="entry name" value="Nrap_D5"/>
</dbReference>
<name>A0AA36DHV9_9BILA</name>
<dbReference type="GO" id="GO:0006364">
    <property type="term" value="P:rRNA processing"/>
    <property type="evidence" value="ECO:0007669"/>
    <property type="project" value="TreeGrafter"/>
</dbReference>
<sequence>MGLKKKHVSAETPQPICDKIEGGPPFEDLYDYYYRIDLPRSFFRAHDAESLAADINSFACKLMDKLGIAMGERFSACKLHRSIENDLVEPAEKKARKQKTVLVVGFSATSEWSNPLTIGPIANEPQAQVFRNFWDSKTELRRFGDNSIKETIMWAEEAGDDVSFKVFSFVLRQHFGVEPENLTNISRLESSLLPNRKGGEKLKANFAELSGYLRGLSDLPLKVTTITGTSPYLRGTEPNEFAALVAACKGIVHEDLKALLPSSNIVPNLTKTVEVFIRLEYSHKWGNDVELIRQLIISFYILIAEQLKAQHKLDCHPTPGALYIRLKSTVFRVIIVNEKILAMLRNQIESQHMAGIDTSAQNKRLKRLTTAYRIEPAIKAQLGVLALKHQHFSSACQLFKRWLGRQMLSGRLHEITEELLVAAAFDKHSGKPAPSSAFAGFRRALQVIVEHDWLKKPLIVDLDGQWPEEERMQAMKTFVAQRIILPPMVICTQEDPSGALWTAETPSALFTHRLMNVAAIALTAINGALRAENDFVTEELFHQSPASFDAWIHLHREFQKAGWKARDAAGIRELQGNLPVVDFNPLELFVERLNNHFGSVAFFLYDRYNGKRIGIKWRGDVTPMSTRIARAGGYKLDEDNFSQMTVNQAEIVETIGILGQGMVSKITTGNNEVLFYGDEPDFLQGIDIVFPAKPPDEIQPSELLQTPEAPVQTPEKEVPLFKEDEWEVVTEDKTPVSLATIHSSKDRVLTPEEADAFIRDENGQLFFSPSKLIIIDSSDSSDEADMESKQLEKTAIEIEDQPNPSPEKESPSIGKPTRTGLKKSQKEKKSPHFGKQTVASKMKRKSTYGTKSTEPAAPTKKIHFEL</sequence>
<comment type="similarity">
    <text evidence="1">Belongs to the NRAP family.</text>
</comment>
<dbReference type="PANTHER" id="PTHR17972">
    <property type="entry name" value="NUCLEOLAR RNA-ASSOCIATED PROTEIN"/>
    <property type="match status" value="1"/>
</dbReference>
<reference evidence="7" key="1">
    <citation type="submission" date="2023-06" db="EMBL/GenBank/DDBJ databases">
        <authorList>
            <person name="Delattre M."/>
        </authorList>
    </citation>
    <scope>NUCLEOTIDE SEQUENCE</scope>
    <source>
        <strain evidence="7">AF72</strain>
    </source>
</reference>
<dbReference type="AlphaFoldDB" id="A0AA36DHV9"/>
<feature type="compositionally biased region" description="Basic residues" evidence="2">
    <location>
        <begin position="820"/>
        <end position="832"/>
    </location>
</feature>
<feature type="domain" description="Nrap protein" evidence="5">
    <location>
        <begin position="389"/>
        <end position="542"/>
    </location>
</feature>
<dbReference type="GO" id="GO:0003723">
    <property type="term" value="F:RNA binding"/>
    <property type="evidence" value="ECO:0007669"/>
    <property type="project" value="UniProtKB-KW"/>
</dbReference>
<feature type="domain" description="Nrap protein" evidence="6">
    <location>
        <begin position="547"/>
        <end position="666"/>
    </location>
</feature>
<keyword evidence="8" id="KW-1185">Reference proteome</keyword>
<keyword evidence="1" id="KW-0539">Nucleus</keyword>
<evidence type="ECO:0000259" key="3">
    <source>
        <dbReference type="Pfam" id="PF17404"/>
    </source>
</evidence>
<evidence type="ECO:0000313" key="8">
    <source>
        <dbReference type="Proteomes" id="UP001177023"/>
    </source>
</evidence>
<proteinExistence type="inferred from homology"/>
<evidence type="ECO:0000259" key="5">
    <source>
        <dbReference type="Pfam" id="PF17406"/>
    </source>
</evidence>
<dbReference type="EMBL" id="CATQJA010002709">
    <property type="protein sequence ID" value="CAJ0586636.1"/>
    <property type="molecule type" value="Genomic_DNA"/>
</dbReference>
<evidence type="ECO:0000256" key="2">
    <source>
        <dbReference type="SAM" id="MobiDB-lite"/>
    </source>
</evidence>
<keyword evidence="1" id="KW-0694">RNA-binding</keyword>
<dbReference type="PANTHER" id="PTHR17972:SF0">
    <property type="entry name" value="NUCLEOLAR PROTEIN 6"/>
    <property type="match status" value="1"/>
</dbReference>
<gene>
    <name evidence="7" type="ORF">MSPICULIGERA_LOCUS24632</name>
</gene>
<feature type="non-terminal residue" evidence="7">
    <location>
        <position position="866"/>
    </location>
</feature>
<feature type="compositionally biased region" description="Basic and acidic residues" evidence="2">
    <location>
        <begin position="786"/>
        <end position="796"/>
    </location>
</feature>
<dbReference type="InterPro" id="IPR035371">
    <property type="entry name" value="Nrap_D6"/>
</dbReference>
<dbReference type="GO" id="GO:0032545">
    <property type="term" value="C:CURI complex"/>
    <property type="evidence" value="ECO:0007669"/>
    <property type="project" value="TreeGrafter"/>
</dbReference>
<feature type="domain" description="Nrap protein" evidence="3">
    <location>
        <begin position="30"/>
        <end position="175"/>
    </location>
</feature>
<dbReference type="Pfam" id="PF17405">
    <property type="entry name" value="Nrap_D4"/>
    <property type="match status" value="1"/>
</dbReference>
<dbReference type="GO" id="GO:0006409">
    <property type="term" value="P:tRNA export from nucleus"/>
    <property type="evidence" value="ECO:0007669"/>
    <property type="project" value="TreeGrafter"/>
</dbReference>
<evidence type="ECO:0000313" key="7">
    <source>
        <dbReference type="EMBL" id="CAJ0586636.1"/>
    </source>
</evidence>
<dbReference type="Pfam" id="PF17404">
    <property type="entry name" value="Nrap_D3"/>
    <property type="match status" value="1"/>
</dbReference>
<dbReference type="Pfam" id="PF17406">
    <property type="entry name" value="Nrap_D5"/>
    <property type="match status" value="1"/>
</dbReference>
<comment type="caution">
    <text evidence="7">The sequence shown here is derived from an EMBL/GenBank/DDBJ whole genome shotgun (WGS) entry which is preliminary data.</text>
</comment>
<evidence type="ECO:0000259" key="6">
    <source>
        <dbReference type="Pfam" id="PF17407"/>
    </source>
</evidence>
<feature type="region of interest" description="Disordered" evidence="2">
    <location>
        <begin position="778"/>
        <end position="866"/>
    </location>
</feature>
<dbReference type="Pfam" id="PF17407">
    <property type="entry name" value="Nrap_D6"/>
    <property type="match status" value="1"/>
</dbReference>
<dbReference type="InterPro" id="IPR035368">
    <property type="entry name" value="Nrap_D3"/>
</dbReference>
<evidence type="ECO:0000259" key="4">
    <source>
        <dbReference type="Pfam" id="PF17405"/>
    </source>
</evidence>
<dbReference type="Gene3D" id="3.30.70.3030">
    <property type="match status" value="1"/>
</dbReference>
<dbReference type="GO" id="GO:0032040">
    <property type="term" value="C:small-subunit processome"/>
    <property type="evidence" value="ECO:0007669"/>
    <property type="project" value="TreeGrafter"/>
</dbReference>
<accession>A0AA36DHV9</accession>
<protein>
    <recommendedName>
        <fullName evidence="1">Nucleolar protein 6</fullName>
    </recommendedName>
</protein>
<dbReference type="InterPro" id="IPR035369">
    <property type="entry name" value="Nrap_D4"/>
</dbReference>
<dbReference type="GO" id="GO:0034456">
    <property type="term" value="C:UTP-C complex"/>
    <property type="evidence" value="ECO:0007669"/>
    <property type="project" value="TreeGrafter"/>
</dbReference>
<dbReference type="InterPro" id="IPR005554">
    <property type="entry name" value="NOL6/Upt22"/>
</dbReference>
<evidence type="ECO:0000256" key="1">
    <source>
        <dbReference type="RuleBase" id="RU364032"/>
    </source>
</evidence>
<feature type="domain" description="Nrap protein" evidence="4">
    <location>
        <begin position="199"/>
        <end position="379"/>
    </location>
</feature>
<organism evidence="7 8">
    <name type="scientific">Mesorhabditis spiculigera</name>
    <dbReference type="NCBI Taxonomy" id="96644"/>
    <lineage>
        <taxon>Eukaryota</taxon>
        <taxon>Metazoa</taxon>
        <taxon>Ecdysozoa</taxon>
        <taxon>Nematoda</taxon>
        <taxon>Chromadorea</taxon>
        <taxon>Rhabditida</taxon>
        <taxon>Rhabditina</taxon>
        <taxon>Rhabditomorpha</taxon>
        <taxon>Rhabditoidea</taxon>
        <taxon>Rhabditidae</taxon>
        <taxon>Mesorhabditinae</taxon>
        <taxon>Mesorhabditis</taxon>
    </lineage>
</organism>